<sequence length="123" mass="13616">MGGVDRDWSTRIDMDGRVLPPWVSEIVEAACDRFRVCADPRGAEDRSEDVADGVAAIARGRGARMGRIVGTSGGFVHVVAVVDGWVVDLCARVWEDGGVWPRVYREDRTDVWWPGDGWSLDRT</sequence>
<dbReference type="AlphaFoldDB" id="A0A346Y6I0"/>
<protein>
    <submittedName>
        <fullName evidence="1">Uncharacterized protein</fullName>
    </submittedName>
</protein>
<dbReference type="RefSeq" id="WP_114594659.1">
    <property type="nucleotide sequence ID" value="NZ_CP031166.1"/>
</dbReference>
<keyword evidence="2" id="KW-1185">Reference proteome</keyword>
<evidence type="ECO:0000313" key="2">
    <source>
        <dbReference type="Proteomes" id="UP000264006"/>
    </source>
</evidence>
<gene>
    <name evidence="1" type="ORF">DVS28_b0307</name>
</gene>
<dbReference type="KEGG" id="euz:DVS28_b0307"/>
<name>A0A346Y6I0_9ACTN</name>
<accession>A0A346Y6I0</accession>
<organism evidence="1 2">
    <name type="scientific">Euzebya pacifica</name>
    <dbReference type="NCBI Taxonomy" id="1608957"/>
    <lineage>
        <taxon>Bacteria</taxon>
        <taxon>Bacillati</taxon>
        <taxon>Actinomycetota</taxon>
        <taxon>Nitriliruptoria</taxon>
        <taxon>Euzebyales</taxon>
    </lineage>
</organism>
<proteinExistence type="predicted"/>
<keyword evidence="1" id="KW-0614">Plasmid</keyword>
<reference evidence="1 2" key="1">
    <citation type="submission" date="2018-09" db="EMBL/GenBank/DDBJ databases">
        <title>Complete genome sequence of Euzebya sp. DY32-46 isolated from seawater of Pacific Ocean.</title>
        <authorList>
            <person name="Xu L."/>
            <person name="Wu Y.-H."/>
            <person name="Xu X.-W."/>
        </authorList>
    </citation>
    <scope>NUCLEOTIDE SEQUENCE [LARGE SCALE GENOMIC DNA]</scope>
    <source>
        <strain evidence="1 2">DY32-46</strain>
        <plasmid evidence="2">pedy32-46i</plasmid>
    </source>
</reference>
<dbReference type="EMBL" id="CP031166">
    <property type="protein sequence ID" value="AXV10077.1"/>
    <property type="molecule type" value="Genomic_DNA"/>
</dbReference>
<geneLocation type="plasmid" evidence="2">
    <name>pedy32-46i</name>
</geneLocation>
<dbReference type="Proteomes" id="UP000264006">
    <property type="component" value="Plasmid pEDY32-46I"/>
</dbReference>
<evidence type="ECO:0000313" key="1">
    <source>
        <dbReference type="EMBL" id="AXV10077.1"/>
    </source>
</evidence>